<dbReference type="Gene3D" id="2.30.30.390">
    <property type="entry name" value="Hemimethylated DNA-binding domain"/>
    <property type="match status" value="2"/>
</dbReference>
<dbReference type="Gene3D" id="1.25.40.10">
    <property type="entry name" value="Tetratricopeptide repeat domain"/>
    <property type="match status" value="1"/>
</dbReference>
<dbReference type="Pfam" id="PF08755">
    <property type="entry name" value="YccV-like"/>
    <property type="match status" value="2"/>
</dbReference>
<dbReference type="SMART" id="SM00992">
    <property type="entry name" value="YccV-like"/>
    <property type="match status" value="2"/>
</dbReference>
<evidence type="ECO:0000259" key="2">
    <source>
        <dbReference type="SMART" id="SM00992"/>
    </source>
</evidence>
<dbReference type="InterPro" id="IPR011722">
    <property type="entry name" value="Hemimethylated_DNA-bd_dom"/>
</dbReference>
<evidence type="ECO:0000313" key="3">
    <source>
        <dbReference type="EMBL" id="KAL1505105.1"/>
    </source>
</evidence>
<dbReference type="InterPro" id="IPR019734">
    <property type="entry name" value="TPR_rpt"/>
</dbReference>
<dbReference type="SMART" id="SM00028">
    <property type="entry name" value="TPR"/>
    <property type="match status" value="2"/>
</dbReference>
<comment type="caution">
    <text evidence="3">The sequence shown here is derived from an EMBL/GenBank/DDBJ whole genome shotgun (WGS) entry which is preliminary data.</text>
</comment>
<dbReference type="PANTHER" id="PTHR48439:SF1">
    <property type="entry name" value="HEMIMETHYLATED DNA-BINDING DOMAIN-CONTAINING PROTEIN"/>
    <property type="match status" value="1"/>
</dbReference>
<evidence type="ECO:0000313" key="4">
    <source>
        <dbReference type="Proteomes" id="UP001515480"/>
    </source>
</evidence>
<dbReference type="NCBIfam" id="TIGR02097">
    <property type="entry name" value="yccV"/>
    <property type="match status" value="2"/>
</dbReference>
<sequence length="788" mass="88149">MAREVALALYKSMWRSATSPLLKHARFKLPLEKLPERVASAARALLPSSHGQTIDGGELMRLVRHAWREGAALSGPEQIRAATDDAFACLRALGPLEEQMAAERLLRADHADRVGIRFNVGEVLRHKKFNYRAVVLGWDRRPAFDVSDWDGVVGLPSGTEQPFYRMLPDTEDFQTFCGGHRDMLYVAQENLARLELPHRRIDHPAIDAFFSRFDSSRGVFEPCADLVYEYPGCGGGQPLQLTEEQRAAVDALLSHVRGFSSRLLQYIDAVVAKTPPPPHREERPPDEPTEASRRQHFFPHLPGCLRNTCPLHTLGPGRHMLQDLRQLVHRAHVASTSADEGGAAEEETSGMETMVAATNELHDYSIAVEYSDEYSDEYNDGYSVTFTDGYSEEYSEEYSDEYSDESVGKMEQPRLPRVRRAVGEALWAAQGTARDASAVEAEVKQCFRAVRALNRVGAYVETNAKEREEKRDRSEVTYHVGQVLRHRLFGFRAAVFGWTKRPQVSVAHWEAVASTPSGAEQPFYRMVPDQNDCISLLGGPRGVRYVAQENLVPIDDPEEARLEHELLHHVFEGFDASTGSYLPVQQLAFWYPSDRTANAAGLSAVFNSLGAIESMLAAELVDAKRAGLLTSALHLMKLAPTRADNDTALKVVEALHSSHSNPEVQRLLLQANKLMEEYELADSLKAITLLDRVIEIDANFGHAYASRAKAFARTNSYAEVLRDCLRALELEPTHLSALRYCGKAQHSMQDFTSARSTYERLLDLHPWSTVATDLFSVVKGEPFTFDEE</sequence>
<evidence type="ECO:0000256" key="1">
    <source>
        <dbReference type="SAM" id="MobiDB-lite"/>
    </source>
</evidence>
<dbReference type="InterPro" id="IPR053189">
    <property type="entry name" value="Clp_protease_adapter_ClpF"/>
</dbReference>
<dbReference type="SUPFAM" id="SSF141255">
    <property type="entry name" value="YccV-like"/>
    <property type="match status" value="2"/>
</dbReference>
<reference evidence="3 4" key="1">
    <citation type="journal article" date="2024" name="Science">
        <title>Giant polyketide synthase enzymes in the biosynthesis of giant marine polyether toxins.</title>
        <authorList>
            <person name="Fallon T.R."/>
            <person name="Shende V.V."/>
            <person name="Wierzbicki I.H."/>
            <person name="Pendleton A.L."/>
            <person name="Watervoot N.F."/>
            <person name="Auber R.P."/>
            <person name="Gonzalez D.J."/>
            <person name="Wisecaver J.H."/>
            <person name="Moore B.S."/>
        </authorList>
    </citation>
    <scope>NUCLEOTIDE SEQUENCE [LARGE SCALE GENOMIC DNA]</scope>
    <source>
        <strain evidence="3 4">12B1</strain>
    </source>
</reference>
<protein>
    <recommendedName>
        <fullName evidence="2">Hemimethylated DNA-binding domain-containing protein</fullName>
    </recommendedName>
</protein>
<keyword evidence="4" id="KW-1185">Reference proteome</keyword>
<feature type="region of interest" description="Disordered" evidence="1">
    <location>
        <begin position="273"/>
        <end position="293"/>
    </location>
</feature>
<dbReference type="GO" id="GO:0003677">
    <property type="term" value="F:DNA binding"/>
    <property type="evidence" value="ECO:0007669"/>
    <property type="project" value="InterPro"/>
</dbReference>
<dbReference type="InterPro" id="IPR011990">
    <property type="entry name" value="TPR-like_helical_dom_sf"/>
</dbReference>
<feature type="domain" description="Hemimethylated DNA-binding" evidence="2">
    <location>
        <begin position="115"/>
        <end position="223"/>
    </location>
</feature>
<organism evidence="3 4">
    <name type="scientific">Prymnesium parvum</name>
    <name type="common">Toxic golden alga</name>
    <dbReference type="NCBI Taxonomy" id="97485"/>
    <lineage>
        <taxon>Eukaryota</taxon>
        <taxon>Haptista</taxon>
        <taxon>Haptophyta</taxon>
        <taxon>Prymnesiophyceae</taxon>
        <taxon>Prymnesiales</taxon>
        <taxon>Prymnesiaceae</taxon>
        <taxon>Prymnesium</taxon>
    </lineage>
</organism>
<dbReference type="AlphaFoldDB" id="A0AB34IVS4"/>
<name>A0AB34IVS4_PRYPA</name>
<feature type="compositionally biased region" description="Basic and acidic residues" evidence="1">
    <location>
        <begin position="278"/>
        <end position="293"/>
    </location>
</feature>
<dbReference type="PANTHER" id="PTHR48439">
    <property type="entry name" value="HEMIMETHYLATED DNA-BINDING DOMAIN-CONTAINING PROTEIN"/>
    <property type="match status" value="1"/>
</dbReference>
<accession>A0AB34IVS4</accession>
<dbReference type="SUPFAM" id="SSF48452">
    <property type="entry name" value="TPR-like"/>
    <property type="match status" value="1"/>
</dbReference>
<dbReference type="EMBL" id="JBGBPQ010000019">
    <property type="protein sequence ID" value="KAL1505105.1"/>
    <property type="molecule type" value="Genomic_DNA"/>
</dbReference>
<feature type="domain" description="Hemimethylated DNA-binding" evidence="2">
    <location>
        <begin position="475"/>
        <end position="584"/>
    </location>
</feature>
<proteinExistence type="predicted"/>
<gene>
    <name evidence="3" type="ORF">AB1Y20_008864</name>
</gene>
<dbReference type="Proteomes" id="UP001515480">
    <property type="component" value="Unassembled WGS sequence"/>
</dbReference>
<dbReference type="InterPro" id="IPR036623">
    <property type="entry name" value="Hemimethylated_DNA-bd_sf"/>
</dbReference>